<dbReference type="Pfam" id="PF01694">
    <property type="entry name" value="Rhomboid"/>
    <property type="match status" value="1"/>
</dbReference>
<dbReference type="AlphaFoldDB" id="A0A380C935"/>
<evidence type="ECO:0000313" key="9">
    <source>
        <dbReference type="EMBL" id="SUJ14231.1"/>
    </source>
</evidence>
<dbReference type="EMBL" id="UGYW01000002">
    <property type="protein sequence ID" value="SUJ14231.1"/>
    <property type="molecule type" value="Genomic_DNA"/>
</dbReference>
<comment type="similarity">
    <text evidence="2">Belongs to the peptidase S54 family.</text>
</comment>
<gene>
    <name evidence="9" type="ORF">NCTC11388_02376</name>
</gene>
<feature type="domain" description="Peptidase S54 rhomboid" evidence="8">
    <location>
        <begin position="53"/>
        <end position="204"/>
    </location>
</feature>
<keyword evidence="6 7" id="KW-0472">Membrane</keyword>
<dbReference type="InterPro" id="IPR050925">
    <property type="entry name" value="Rhomboid_protease_S54"/>
</dbReference>
<dbReference type="Gene3D" id="1.20.1540.10">
    <property type="entry name" value="Rhomboid-like"/>
    <property type="match status" value="1"/>
</dbReference>
<evidence type="ECO:0000256" key="4">
    <source>
        <dbReference type="ARBA" id="ARBA00022801"/>
    </source>
</evidence>
<evidence type="ECO:0000256" key="3">
    <source>
        <dbReference type="ARBA" id="ARBA00022692"/>
    </source>
</evidence>
<evidence type="ECO:0000256" key="6">
    <source>
        <dbReference type="ARBA" id="ARBA00023136"/>
    </source>
</evidence>
<feature type="transmembrane region" description="Helical" evidence="7">
    <location>
        <begin position="67"/>
        <end position="85"/>
    </location>
</feature>
<comment type="subcellular location">
    <subcellularLocation>
        <location evidence="1">Membrane</location>
        <topology evidence="1">Multi-pass membrane protein</topology>
    </subcellularLocation>
</comment>
<evidence type="ECO:0000256" key="5">
    <source>
        <dbReference type="ARBA" id="ARBA00022989"/>
    </source>
</evidence>
<feature type="transmembrane region" description="Helical" evidence="7">
    <location>
        <begin position="127"/>
        <end position="148"/>
    </location>
</feature>
<dbReference type="PANTHER" id="PTHR43731:SF14">
    <property type="entry name" value="PRESENILIN-ASSOCIATED RHOMBOID-LIKE PROTEIN, MITOCHONDRIAL"/>
    <property type="match status" value="1"/>
</dbReference>
<keyword evidence="5 7" id="KW-1133">Transmembrane helix</keyword>
<name>A0A380C935_SPHSI</name>
<feature type="transmembrane region" description="Helical" evidence="7">
    <location>
        <begin position="154"/>
        <end position="176"/>
    </location>
</feature>
<dbReference type="SUPFAM" id="SSF144091">
    <property type="entry name" value="Rhomboid-like"/>
    <property type="match status" value="1"/>
</dbReference>
<accession>A0A380C935</accession>
<keyword evidence="3 7" id="KW-0812">Transmembrane</keyword>
<organism evidence="9 10">
    <name type="scientific">Sphingobacterium spiritivorum</name>
    <name type="common">Flavobacterium spiritivorum</name>
    <dbReference type="NCBI Taxonomy" id="258"/>
    <lineage>
        <taxon>Bacteria</taxon>
        <taxon>Pseudomonadati</taxon>
        <taxon>Bacteroidota</taxon>
        <taxon>Sphingobacteriia</taxon>
        <taxon>Sphingobacteriales</taxon>
        <taxon>Sphingobacteriaceae</taxon>
        <taxon>Sphingobacterium</taxon>
    </lineage>
</organism>
<evidence type="ECO:0000256" key="7">
    <source>
        <dbReference type="SAM" id="Phobius"/>
    </source>
</evidence>
<reference evidence="9 10" key="1">
    <citation type="submission" date="2018-06" db="EMBL/GenBank/DDBJ databases">
        <authorList>
            <consortium name="Pathogen Informatics"/>
            <person name="Doyle S."/>
        </authorList>
    </citation>
    <scope>NUCLEOTIDE SEQUENCE [LARGE SCALE GENOMIC DNA]</scope>
    <source>
        <strain evidence="9 10">NCTC11388</strain>
    </source>
</reference>
<protein>
    <submittedName>
        <fullName evidence="9">Rhombosortase</fullName>
    </submittedName>
</protein>
<feature type="transmembrane region" description="Helical" evidence="7">
    <location>
        <begin position="188"/>
        <end position="207"/>
    </location>
</feature>
<dbReference type="PANTHER" id="PTHR43731">
    <property type="entry name" value="RHOMBOID PROTEASE"/>
    <property type="match status" value="1"/>
</dbReference>
<proteinExistence type="inferred from homology"/>
<dbReference type="InterPro" id="IPR022764">
    <property type="entry name" value="Peptidase_S54_rhomboid_dom"/>
</dbReference>
<dbReference type="GO" id="GO:0016020">
    <property type="term" value="C:membrane"/>
    <property type="evidence" value="ECO:0007669"/>
    <property type="project" value="UniProtKB-SubCell"/>
</dbReference>
<sequence>MPAIFDILPTPAESPWSYTLVPVIIICSIIGFYYKPFFYKLLLHPYEICRGKRWHTLFTSALVHRSWIHLLVNMVLIYALLYDLFGLIKQEYGTNEAYLLSILIIICLVVIPNLFQTYIKKDDFTYTAVGASGLTFGLYGFSFLYFPLQKMSSFWIEAIKVSAQFWLAVLIVILLLSFVPKSKVNKGLHIFAFLLGSVLAFCVRPPAFLEFINSFKSIFQ</sequence>
<dbReference type="InterPro" id="IPR035952">
    <property type="entry name" value="Rhomboid-like_sf"/>
</dbReference>
<evidence type="ECO:0000256" key="2">
    <source>
        <dbReference type="ARBA" id="ARBA00009045"/>
    </source>
</evidence>
<dbReference type="Proteomes" id="UP000254893">
    <property type="component" value="Unassembled WGS sequence"/>
</dbReference>
<evidence type="ECO:0000256" key="1">
    <source>
        <dbReference type="ARBA" id="ARBA00004141"/>
    </source>
</evidence>
<evidence type="ECO:0000313" key="10">
    <source>
        <dbReference type="Proteomes" id="UP000254893"/>
    </source>
</evidence>
<keyword evidence="4" id="KW-0378">Hydrolase</keyword>
<dbReference type="RefSeq" id="WP_115170253.1">
    <property type="nucleotide sequence ID" value="NZ_UGYW01000002.1"/>
</dbReference>
<evidence type="ECO:0000259" key="8">
    <source>
        <dbReference type="Pfam" id="PF01694"/>
    </source>
</evidence>
<dbReference type="GO" id="GO:0004252">
    <property type="term" value="F:serine-type endopeptidase activity"/>
    <property type="evidence" value="ECO:0007669"/>
    <property type="project" value="InterPro"/>
</dbReference>
<feature type="transmembrane region" description="Helical" evidence="7">
    <location>
        <begin position="16"/>
        <end position="34"/>
    </location>
</feature>
<feature type="transmembrane region" description="Helical" evidence="7">
    <location>
        <begin position="97"/>
        <end position="115"/>
    </location>
</feature>